<proteinExistence type="predicted"/>
<organism evidence="1 2">
    <name type="scientific">Fistulifera solaris</name>
    <name type="common">Oleaginous diatom</name>
    <dbReference type="NCBI Taxonomy" id="1519565"/>
    <lineage>
        <taxon>Eukaryota</taxon>
        <taxon>Sar</taxon>
        <taxon>Stramenopiles</taxon>
        <taxon>Ochrophyta</taxon>
        <taxon>Bacillariophyta</taxon>
        <taxon>Bacillariophyceae</taxon>
        <taxon>Bacillariophycidae</taxon>
        <taxon>Naviculales</taxon>
        <taxon>Naviculaceae</taxon>
        <taxon>Fistulifera</taxon>
    </lineage>
</organism>
<dbReference type="OrthoDB" id="5952526at2759"/>
<dbReference type="AlphaFoldDB" id="A0A1Z5K4L6"/>
<name>A0A1Z5K4L6_FISSO</name>
<dbReference type="EMBL" id="BDSP01000156">
    <property type="protein sequence ID" value="GAX21174.1"/>
    <property type="molecule type" value="Genomic_DNA"/>
</dbReference>
<dbReference type="Proteomes" id="UP000198406">
    <property type="component" value="Unassembled WGS sequence"/>
</dbReference>
<evidence type="ECO:0000313" key="1">
    <source>
        <dbReference type="EMBL" id="GAX21174.1"/>
    </source>
</evidence>
<gene>
    <name evidence="1" type="ORF">FisN_14Hu385</name>
</gene>
<evidence type="ECO:0000313" key="2">
    <source>
        <dbReference type="Proteomes" id="UP000198406"/>
    </source>
</evidence>
<comment type="caution">
    <text evidence="1">The sequence shown here is derived from an EMBL/GenBank/DDBJ whole genome shotgun (WGS) entry which is preliminary data.</text>
</comment>
<sequence length="236" mass="27704">MDVAYDYEVKEVWEMALNHFLELVRLDPEYHCEVGYYVPLALLYLNRDDDAYAFVRYVINVENLDSNEILSRHARSREGDWVYPVEMNCRYSDIFKEYPDMDWDGVEDPYLLALIIIKLRIVAYHDDTARGLSVAFDATYAKRIQEAEPIVREMLLCNDIASQRRQLDMLLDNFDPRSLSALYGFRLYERERSSAWKKASNLHPFPIDVMLFYGARVLFRVPGAVDVLRSCIQSQS</sequence>
<reference evidence="1 2" key="1">
    <citation type="journal article" date="2015" name="Plant Cell">
        <title>Oil accumulation by the oleaginous diatom Fistulifera solaris as revealed by the genome and transcriptome.</title>
        <authorList>
            <person name="Tanaka T."/>
            <person name="Maeda Y."/>
            <person name="Veluchamy A."/>
            <person name="Tanaka M."/>
            <person name="Abida H."/>
            <person name="Marechal E."/>
            <person name="Bowler C."/>
            <person name="Muto M."/>
            <person name="Sunaga Y."/>
            <person name="Tanaka M."/>
            <person name="Yoshino T."/>
            <person name="Taniguchi T."/>
            <person name="Fukuda Y."/>
            <person name="Nemoto M."/>
            <person name="Matsumoto M."/>
            <person name="Wong P.S."/>
            <person name="Aburatani S."/>
            <person name="Fujibuchi W."/>
        </authorList>
    </citation>
    <scope>NUCLEOTIDE SEQUENCE [LARGE SCALE GENOMIC DNA]</scope>
    <source>
        <strain evidence="1 2">JPCC DA0580</strain>
    </source>
</reference>
<keyword evidence="2" id="KW-1185">Reference proteome</keyword>
<dbReference type="InParanoid" id="A0A1Z5K4L6"/>
<protein>
    <submittedName>
        <fullName evidence="1">Uncharacterized protein</fullName>
    </submittedName>
</protein>
<accession>A0A1Z5K4L6</accession>